<dbReference type="EMBL" id="CP043538">
    <property type="protein sequence ID" value="QGY01950.1"/>
    <property type="molecule type" value="Genomic_DNA"/>
</dbReference>
<name>A0A6B9FH45_9HYPH</name>
<accession>A0A6B9FH45</accession>
<reference evidence="2 3" key="1">
    <citation type="journal article" date="2012" name="Genet. Mol. Biol.">
        <title>Analysis of 16S rRNA and mxaF genes revealing insights into Methylobacterium niche-specific plant association.</title>
        <authorList>
            <person name="Dourado M.N."/>
            <person name="Andreote F.D."/>
            <person name="Dini-Andreote F."/>
            <person name="Conti R."/>
            <person name="Araujo J.M."/>
            <person name="Araujo W.L."/>
        </authorList>
    </citation>
    <scope>NUCLEOTIDE SEQUENCE [LARGE SCALE GENOMIC DNA]</scope>
    <source>
        <strain evidence="2 3">SR1.6/6</strain>
    </source>
</reference>
<reference evidence="2 3" key="2">
    <citation type="journal article" date="2013" name="Genome Announc.">
        <title>Draft Genome Sequence of Methylobacterium mesophilicum Strain SR1.6/6, Isolated from Citrus sinensis.</title>
        <authorList>
            <person name="Marinho Almeida D."/>
            <person name="Dini-Andreote F."/>
            <person name="Camargo Neves A.A."/>
            <person name="Juca Ramos R.T."/>
            <person name="Andreote F.D."/>
            <person name="Carneiro A.R."/>
            <person name="Oliveira de Souza Lima A."/>
            <person name="Caracciolo Gomes de Sa P.H."/>
            <person name="Ribeiro Barbosa M.S."/>
            <person name="Araujo W.L."/>
            <person name="Silva A."/>
        </authorList>
    </citation>
    <scope>NUCLEOTIDE SEQUENCE [LARGE SCALE GENOMIC DNA]</scope>
    <source>
        <strain evidence="2 3">SR1.6/6</strain>
    </source>
</reference>
<protein>
    <submittedName>
        <fullName evidence="2">DUF4325 domain-containing protein</fullName>
    </submittedName>
</protein>
<proteinExistence type="predicted"/>
<dbReference type="RefSeq" id="WP_039893743.1">
    <property type="nucleotide sequence ID" value="NZ_CP043538.1"/>
</dbReference>
<dbReference type="InterPro" id="IPR025474">
    <property type="entry name" value="DUF4325"/>
</dbReference>
<evidence type="ECO:0000259" key="1">
    <source>
        <dbReference type="Pfam" id="PF14213"/>
    </source>
</evidence>
<organism evidence="2 3">
    <name type="scientific">Methylobacterium mesophilicum SR1.6/6</name>
    <dbReference type="NCBI Taxonomy" id="908290"/>
    <lineage>
        <taxon>Bacteria</taxon>
        <taxon>Pseudomonadati</taxon>
        <taxon>Pseudomonadota</taxon>
        <taxon>Alphaproteobacteria</taxon>
        <taxon>Hyphomicrobiales</taxon>
        <taxon>Methylobacteriaceae</taxon>
        <taxon>Methylobacterium</taxon>
    </lineage>
</organism>
<feature type="domain" description="DUF4325" evidence="1">
    <location>
        <begin position="22"/>
        <end position="75"/>
    </location>
</feature>
<dbReference type="Proteomes" id="UP000012488">
    <property type="component" value="Chromosome"/>
</dbReference>
<sequence>MREAHVCIAQVVGSGICVAALDGHKVFEVIHDHIVDERKVVLSFTSVTRLTTAFLNTAVGQLYGTFSEETVRRHLAPPLDADPRQRIQLKLVVDRAKLFFRDPEGQRSAFAEIAEVDAE</sequence>
<gene>
    <name evidence="2" type="ORF">MMSR116_08720</name>
</gene>
<dbReference type="Pfam" id="PF14213">
    <property type="entry name" value="DUF4325"/>
    <property type="match status" value="1"/>
</dbReference>
<dbReference type="KEGG" id="mmes:MMSR116_08720"/>
<evidence type="ECO:0000313" key="2">
    <source>
        <dbReference type="EMBL" id="QGY01950.1"/>
    </source>
</evidence>
<evidence type="ECO:0000313" key="3">
    <source>
        <dbReference type="Proteomes" id="UP000012488"/>
    </source>
</evidence>
<dbReference type="AlphaFoldDB" id="A0A6B9FH45"/>
<dbReference type="OrthoDB" id="512307at2"/>